<keyword evidence="6" id="KW-1185">Reference proteome</keyword>
<dbReference type="InterPro" id="IPR003644">
    <property type="entry name" value="Calx_beta"/>
</dbReference>
<evidence type="ECO:0000256" key="2">
    <source>
        <dbReference type="ARBA" id="ARBA00022737"/>
    </source>
</evidence>
<evidence type="ECO:0000259" key="4">
    <source>
        <dbReference type="SMART" id="SM00237"/>
    </source>
</evidence>
<organism evidence="5 6">
    <name type="scientific">Lymnaea stagnalis</name>
    <name type="common">Great pond snail</name>
    <name type="synonym">Helix stagnalis</name>
    <dbReference type="NCBI Taxonomy" id="6523"/>
    <lineage>
        <taxon>Eukaryota</taxon>
        <taxon>Metazoa</taxon>
        <taxon>Spiralia</taxon>
        <taxon>Lophotrochozoa</taxon>
        <taxon>Mollusca</taxon>
        <taxon>Gastropoda</taxon>
        <taxon>Heterobranchia</taxon>
        <taxon>Euthyneura</taxon>
        <taxon>Panpulmonata</taxon>
        <taxon>Hygrophila</taxon>
        <taxon>Lymnaeoidea</taxon>
        <taxon>Lymnaeidae</taxon>
        <taxon>Lymnaea</taxon>
    </lineage>
</organism>
<accession>A0AAV2IRJ2</accession>
<dbReference type="Gene3D" id="2.60.40.2030">
    <property type="match status" value="2"/>
</dbReference>
<dbReference type="GO" id="GO:0016020">
    <property type="term" value="C:membrane"/>
    <property type="evidence" value="ECO:0007669"/>
    <property type="project" value="InterPro"/>
</dbReference>
<proteinExistence type="predicted"/>
<dbReference type="InterPro" id="IPR026919">
    <property type="entry name" value="ADGRV1"/>
</dbReference>
<feature type="domain" description="Calx-beta" evidence="4">
    <location>
        <begin position="2"/>
        <end position="102"/>
    </location>
</feature>
<name>A0AAV2IRJ2_LYMST</name>
<dbReference type="SMART" id="SM00237">
    <property type="entry name" value="Calx_beta"/>
    <property type="match status" value="2"/>
</dbReference>
<feature type="non-terminal residue" evidence="5">
    <location>
        <position position="1"/>
    </location>
</feature>
<feature type="domain" description="Calx-beta" evidence="4">
    <location>
        <begin position="115"/>
        <end position="221"/>
    </location>
</feature>
<sequence>TITNDDVPPPVPGDFSISDVTLAEGNMGTTAFVFTVTRSGGDDGTVTVNYATADGTGVAGEDYTAASGTLTFLDGETTKTITVLVSGDVSVEPNETFFVNLSGPTGGATITDGQGLGTITNDDNAGSISIGDVTLAEGNSGTTAFTFTVLRSGGSSGAVGATWTLDAPGGANLADLVDFAPGQPTTGTVSFADGETSATITILVQGDVTFEDTETFLVSLSNPTGGVAIGHGNRTGEIQNDD</sequence>
<dbReference type="AlphaFoldDB" id="A0AAV2IRJ2"/>
<dbReference type="EMBL" id="CAXITT010003454">
    <property type="protein sequence ID" value="CAL1549070.1"/>
    <property type="molecule type" value="Genomic_DNA"/>
</dbReference>
<keyword evidence="1" id="KW-0732">Signal</keyword>
<dbReference type="SUPFAM" id="SSF141072">
    <property type="entry name" value="CalX-like"/>
    <property type="match status" value="2"/>
</dbReference>
<evidence type="ECO:0000256" key="3">
    <source>
        <dbReference type="ARBA" id="ARBA00022837"/>
    </source>
</evidence>
<evidence type="ECO:0000256" key="1">
    <source>
        <dbReference type="ARBA" id="ARBA00022729"/>
    </source>
</evidence>
<dbReference type="PANTHER" id="PTHR46682">
    <property type="entry name" value="ADHESION G-PROTEIN COUPLED RECEPTOR V1"/>
    <property type="match status" value="1"/>
</dbReference>
<dbReference type="Pfam" id="PF03160">
    <property type="entry name" value="Calx-beta"/>
    <property type="match status" value="2"/>
</dbReference>
<comment type="caution">
    <text evidence="5">The sequence shown here is derived from an EMBL/GenBank/DDBJ whole genome shotgun (WGS) entry which is preliminary data.</text>
</comment>
<feature type="non-terminal residue" evidence="5">
    <location>
        <position position="242"/>
    </location>
</feature>
<protein>
    <recommendedName>
        <fullName evidence="4">Calx-beta domain-containing protein</fullName>
    </recommendedName>
</protein>
<dbReference type="InterPro" id="IPR038081">
    <property type="entry name" value="CalX-like_sf"/>
</dbReference>
<dbReference type="Proteomes" id="UP001497497">
    <property type="component" value="Unassembled WGS sequence"/>
</dbReference>
<reference evidence="5 6" key="1">
    <citation type="submission" date="2024-04" db="EMBL/GenBank/DDBJ databases">
        <authorList>
            <consortium name="Genoscope - CEA"/>
            <person name="William W."/>
        </authorList>
    </citation>
    <scope>NUCLEOTIDE SEQUENCE [LARGE SCALE GENOMIC DNA]</scope>
</reference>
<dbReference type="PANTHER" id="PTHR46682:SF1">
    <property type="entry name" value="ADHESION G-PROTEIN COUPLED RECEPTOR V1"/>
    <property type="match status" value="1"/>
</dbReference>
<evidence type="ECO:0000313" key="6">
    <source>
        <dbReference type="Proteomes" id="UP001497497"/>
    </source>
</evidence>
<dbReference type="GO" id="GO:0004930">
    <property type="term" value="F:G protein-coupled receptor activity"/>
    <property type="evidence" value="ECO:0007669"/>
    <property type="project" value="InterPro"/>
</dbReference>
<gene>
    <name evidence="5" type="ORF">GSLYS_00022387001</name>
</gene>
<keyword evidence="2" id="KW-0677">Repeat</keyword>
<evidence type="ECO:0000313" key="5">
    <source>
        <dbReference type="EMBL" id="CAL1549070.1"/>
    </source>
</evidence>
<keyword evidence="3" id="KW-0106">Calcium</keyword>